<sequence>MSNFSWRPPSVPFEAQTRDGSPFTVWHVCMICQQPRSARYHSEHPVDPTLAVSPPQSVCRRCASKSPPLPLPLLLPAPQISSPRPSTPRISSPQSPVSPTPTPQIPTPQAPASPSPEPQPEVRNIPFRYVKPFAQKPQHIEPPPEPAPSVGPTITSAPTIEIMPPRGPSYDEYFVVKRENARTWSDAPTRTYYPPPARDYPRPSGDHIAPARDIYAAPHRDYSTSYKDCPAPIRDNLAPIRDYPAPVKEYTAPTRDISPPFQDYPSAVSSRAAPTQEYPLPFREPPLPLANNKPVKRRVSFSGEDEVATLPPDLPFDRDGCSMQGLSRMRLQPSDLSGKPSVHDDYVYEKRRNRTYVDPAERPYVPEPKWTPFSESPARELPLVEESYAHGPYRAENSPTPSMQVHVDKDDFVLDKGSEPRKAPRQYESRPVKQEDRTWTRYVTVKEYRDEKGPFVEVEEKFVFDD</sequence>
<evidence type="ECO:0000256" key="1">
    <source>
        <dbReference type="SAM" id="MobiDB-lite"/>
    </source>
</evidence>
<feature type="compositionally biased region" description="Low complexity" evidence="1">
    <location>
        <begin position="76"/>
        <end position="95"/>
    </location>
</feature>
<protein>
    <submittedName>
        <fullName evidence="2">Uncharacterized protein</fullName>
    </submittedName>
</protein>
<feature type="region of interest" description="Disordered" evidence="1">
    <location>
        <begin position="186"/>
        <end position="209"/>
    </location>
</feature>
<comment type="caution">
    <text evidence="2">The sequence shown here is derived from an EMBL/GenBank/DDBJ whole genome shotgun (WGS) entry which is preliminary data.</text>
</comment>
<proteinExistence type="predicted"/>
<feature type="non-terminal residue" evidence="2">
    <location>
        <position position="466"/>
    </location>
</feature>
<dbReference type="EMBL" id="JAHFXS010002242">
    <property type="protein sequence ID" value="KAG9973250.1"/>
    <property type="molecule type" value="Genomic_DNA"/>
</dbReference>
<accession>A0A9P8FH92</accession>
<dbReference type="AlphaFoldDB" id="A0A9P8FH92"/>
<evidence type="ECO:0000313" key="3">
    <source>
        <dbReference type="Proteomes" id="UP000729357"/>
    </source>
</evidence>
<feature type="compositionally biased region" description="Pro residues" evidence="1">
    <location>
        <begin position="96"/>
        <end position="119"/>
    </location>
</feature>
<keyword evidence="3" id="KW-1185">Reference proteome</keyword>
<feature type="region of interest" description="Disordered" evidence="1">
    <location>
        <begin position="250"/>
        <end position="323"/>
    </location>
</feature>
<feature type="compositionally biased region" description="Pro residues" evidence="1">
    <location>
        <begin position="140"/>
        <end position="149"/>
    </location>
</feature>
<reference evidence="2" key="2">
    <citation type="submission" date="2021-08" db="EMBL/GenBank/DDBJ databases">
        <authorList>
            <person name="Gostincar C."/>
            <person name="Sun X."/>
            <person name="Song Z."/>
            <person name="Gunde-Cimerman N."/>
        </authorList>
    </citation>
    <scope>NUCLEOTIDE SEQUENCE</scope>
    <source>
        <strain evidence="2">EXF-9298</strain>
    </source>
</reference>
<name>A0A9P8FH92_AURME</name>
<feature type="compositionally biased region" description="Basic and acidic residues" evidence="1">
    <location>
        <begin position="406"/>
        <end position="434"/>
    </location>
</feature>
<gene>
    <name evidence="2" type="ORF">KCU98_g12756</name>
</gene>
<dbReference type="Proteomes" id="UP000729357">
    <property type="component" value="Unassembled WGS sequence"/>
</dbReference>
<evidence type="ECO:0000313" key="2">
    <source>
        <dbReference type="EMBL" id="KAG9973250.1"/>
    </source>
</evidence>
<feature type="region of interest" description="Disordered" evidence="1">
    <location>
        <begin position="70"/>
        <end position="167"/>
    </location>
</feature>
<organism evidence="2 3">
    <name type="scientific">Aureobasidium melanogenum</name>
    <name type="common">Aureobasidium pullulans var. melanogenum</name>
    <dbReference type="NCBI Taxonomy" id="46634"/>
    <lineage>
        <taxon>Eukaryota</taxon>
        <taxon>Fungi</taxon>
        <taxon>Dikarya</taxon>
        <taxon>Ascomycota</taxon>
        <taxon>Pezizomycotina</taxon>
        <taxon>Dothideomycetes</taxon>
        <taxon>Dothideomycetidae</taxon>
        <taxon>Dothideales</taxon>
        <taxon>Saccotheciaceae</taxon>
        <taxon>Aureobasidium</taxon>
    </lineage>
</organism>
<feature type="region of interest" description="Disordered" evidence="1">
    <location>
        <begin position="391"/>
        <end position="434"/>
    </location>
</feature>
<reference evidence="2" key="1">
    <citation type="journal article" date="2021" name="J Fungi (Basel)">
        <title>Virulence traits and population genomics of the black yeast Aureobasidium melanogenum.</title>
        <authorList>
            <person name="Cernosa A."/>
            <person name="Sun X."/>
            <person name="Gostincar C."/>
            <person name="Fang C."/>
            <person name="Gunde-Cimerman N."/>
            <person name="Song Z."/>
        </authorList>
    </citation>
    <scope>NUCLEOTIDE SEQUENCE</scope>
    <source>
        <strain evidence="2">EXF-9298</strain>
    </source>
</reference>